<dbReference type="PANTHER" id="PTHR24058">
    <property type="entry name" value="DUAL SPECIFICITY PROTEIN KINASE"/>
    <property type="match status" value="1"/>
</dbReference>
<feature type="compositionally biased region" description="Pro residues" evidence="12">
    <location>
        <begin position="357"/>
        <end position="369"/>
    </location>
</feature>
<dbReference type="GO" id="GO:0004712">
    <property type="term" value="F:protein serine/threonine/tyrosine kinase activity"/>
    <property type="evidence" value="ECO:0007669"/>
    <property type="project" value="UniProtKB-EC"/>
</dbReference>
<accession>A0A642V8J3</accession>
<keyword evidence="15" id="KW-1185">Reference proteome</keyword>
<feature type="compositionally biased region" description="Low complexity" evidence="12">
    <location>
        <begin position="80"/>
        <end position="92"/>
    </location>
</feature>
<dbReference type="GO" id="GO:0005856">
    <property type="term" value="C:cytoskeleton"/>
    <property type="evidence" value="ECO:0007669"/>
    <property type="project" value="TreeGrafter"/>
</dbReference>
<evidence type="ECO:0000256" key="12">
    <source>
        <dbReference type="SAM" id="MobiDB-lite"/>
    </source>
</evidence>
<dbReference type="GO" id="GO:0004674">
    <property type="term" value="F:protein serine/threonine kinase activity"/>
    <property type="evidence" value="ECO:0007669"/>
    <property type="project" value="UniProtKB-KW"/>
</dbReference>
<dbReference type="InterPro" id="IPR011009">
    <property type="entry name" value="Kinase-like_dom_sf"/>
</dbReference>
<dbReference type="SMART" id="SM00220">
    <property type="entry name" value="S_TKc"/>
    <property type="match status" value="1"/>
</dbReference>
<evidence type="ECO:0000256" key="6">
    <source>
        <dbReference type="ARBA" id="ARBA00022777"/>
    </source>
</evidence>
<dbReference type="Gene3D" id="3.30.10.30">
    <property type="entry name" value="DYRK"/>
    <property type="match status" value="1"/>
</dbReference>
<comment type="catalytic activity">
    <reaction evidence="9">
        <text>L-threonyl-[protein] + ATP = O-phospho-L-threonyl-[protein] + ADP + H(+)</text>
        <dbReference type="Rhea" id="RHEA:46608"/>
        <dbReference type="Rhea" id="RHEA-COMP:11060"/>
        <dbReference type="Rhea" id="RHEA-COMP:11605"/>
        <dbReference type="ChEBI" id="CHEBI:15378"/>
        <dbReference type="ChEBI" id="CHEBI:30013"/>
        <dbReference type="ChEBI" id="CHEBI:30616"/>
        <dbReference type="ChEBI" id="CHEBI:61977"/>
        <dbReference type="ChEBI" id="CHEBI:456216"/>
        <dbReference type="EC" id="2.7.12.1"/>
    </reaction>
</comment>
<feature type="region of interest" description="Disordered" evidence="12">
    <location>
        <begin position="857"/>
        <end position="882"/>
    </location>
</feature>
<dbReference type="GO" id="GO:0005737">
    <property type="term" value="C:cytoplasm"/>
    <property type="evidence" value="ECO:0007669"/>
    <property type="project" value="TreeGrafter"/>
</dbReference>
<dbReference type="GO" id="GO:0005524">
    <property type="term" value="F:ATP binding"/>
    <property type="evidence" value="ECO:0007669"/>
    <property type="project" value="UniProtKB-UniRule"/>
</dbReference>
<evidence type="ECO:0000256" key="3">
    <source>
        <dbReference type="ARBA" id="ARBA00022527"/>
    </source>
</evidence>
<comment type="caution">
    <text evidence="14">The sequence shown here is derived from an EMBL/GenBank/DDBJ whole genome shotgun (WGS) entry which is preliminary data.</text>
</comment>
<dbReference type="InterPro" id="IPR050494">
    <property type="entry name" value="Ser_Thr_dual-spec_kinase"/>
</dbReference>
<feature type="region of interest" description="Disordered" evidence="12">
    <location>
        <begin position="23"/>
        <end position="440"/>
    </location>
</feature>
<evidence type="ECO:0000259" key="13">
    <source>
        <dbReference type="PROSITE" id="PS50011"/>
    </source>
</evidence>
<dbReference type="VEuPathDB" id="FungiDB:TRICI_001690"/>
<feature type="region of interest" description="Disordered" evidence="12">
    <location>
        <begin position="472"/>
        <end position="554"/>
    </location>
</feature>
<evidence type="ECO:0000256" key="10">
    <source>
        <dbReference type="ARBA" id="ARBA00051680"/>
    </source>
</evidence>
<feature type="domain" description="Protein kinase" evidence="13">
    <location>
        <begin position="622"/>
        <end position="921"/>
    </location>
</feature>
<keyword evidence="3" id="KW-0723">Serine/threonine-protein kinase</keyword>
<evidence type="ECO:0000256" key="11">
    <source>
        <dbReference type="PROSITE-ProRule" id="PRU10141"/>
    </source>
</evidence>
<dbReference type="Pfam" id="PF00069">
    <property type="entry name" value="Pkinase"/>
    <property type="match status" value="1"/>
</dbReference>
<dbReference type="SUPFAM" id="SSF56112">
    <property type="entry name" value="Protein kinase-like (PK-like)"/>
    <property type="match status" value="1"/>
</dbReference>
<keyword evidence="4" id="KW-0808">Transferase</keyword>
<dbReference type="PANTHER" id="PTHR24058:SF22">
    <property type="entry name" value="DUAL SPECIFICITY TYROSINE-PHOSPHORYLATION-REGULATED KINASE 4"/>
    <property type="match status" value="1"/>
</dbReference>
<feature type="compositionally biased region" description="Polar residues" evidence="12">
    <location>
        <begin position="396"/>
        <end position="405"/>
    </location>
</feature>
<comment type="catalytic activity">
    <reaction evidence="10">
        <text>L-tyrosyl-[protein] + ATP = O-phospho-L-tyrosyl-[protein] + ADP + H(+)</text>
        <dbReference type="Rhea" id="RHEA:10596"/>
        <dbReference type="Rhea" id="RHEA-COMP:10136"/>
        <dbReference type="Rhea" id="RHEA-COMP:20101"/>
        <dbReference type="ChEBI" id="CHEBI:15378"/>
        <dbReference type="ChEBI" id="CHEBI:30616"/>
        <dbReference type="ChEBI" id="CHEBI:46858"/>
        <dbReference type="ChEBI" id="CHEBI:61978"/>
        <dbReference type="ChEBI" id="CHEBI:456216"/>
        <dbReference type="EC" id="2.7.12.1"/>
    </reaction>
</comment>
<dbReference type="PROSITE" id="PS00107">
    <property type="entry name" value="PROTEIN_KINASE_ATP"/>
    <property type="match status" value="1"/>
</dbReference>
<evidence type="ECO:0000256" key="4">
    <source>
        <dbReference type="ARBA" id="ARBA00022679"/>
    </source>
</evidence>
<keyword evidence="5 11" id="KW-0547">Nucleotide-binding</keyword>
<dbReference type="EC" id="2.7.12.1" evidence="2"/>
<dbReference type="EMBL" id="SWFS01000119">
    <property type="protein sequence ID" value="KAA8916158.1"/>
    <property type="molecule type" value="Genomic_DNA"/>
</dbReference>
<comment type="similarity">
    <text evidence="1">Belongs to the protein kinase superfamily. CMGC Ser/Thr protein kinase family. MNB/DYRK subfamily.</text>
</comment>
<comment type="catalytic activity">
    <reaction evidence="8">
        <text>L-seryl-[protein] + ATP = O-phospho-L-seryl-[protein] + ADP + H(+)</text>
        <dbReference type="Rhea" id="RHEA:17989"/>
        <dbReference type="Rhea" id="RHEA-COMP:9863"/>
        <dbReference type="Rhea" id="RHEA-COMP:11604"/>
        <dbReference type="ChEBI" id="CHEBI:15378"/>
        <dbReference type="ChEBI" id="CHEBI:29999"/>
        <dbReference type="ChEBI" id="CHEBI:30616"/>
        <dbReference type="ChEBI" id="CHEBI:83421"/>
        <dbReference type="ChEBI" id="CHEBI:456216"/>
        <dbReference type="EC" id="2.7.12.1"/>
    </reaction>
</comment>
<gene>
    <name evidence="14" type="ORF">TRICI_001690</name>
</gene>
<dbReference type="InterPro" id="IPR042521">
    <property type="entry name" value="DYRK"/>
</dbReference>
<dbReference type="Gene3D" id="1.10.510.10">
    <property type="entry name" value="Transferase(Phosphotransferase) domain 1"/>
    <property type="match status" value="1"/>
</dbReference>
<name>A0A642V8J3_9ASCO</name>
<dbReference type="OrthoDB" id="9332038at2759"/>
<evidence type="ECO:0000313" key="15">
    <source>
        <dbReference type="Proteomes" id="UP000761534"/>
    </source>
</evidence>
<keyword evidence="7 11" id="KW-0067">ATP-binding</keyword>
<feature type="compositionally biased region" description="Polar residues" evidence="12">
    <location>
        <begin position="171"/>
        <end position="191"/>
    </location>
</feature>
<dbReference type="AlphaFoldDB" id="A0A642V8J3"/>
<dbReference type="Gene3D" id="3.30.200.20">
    <property type="entry name" value="Phosphorylase Kinase, domain 1"/>
    <property type="match status" value="1"/>
</dbReference>
<feature type="compositionally biased region" description="Polar residues" evidence="12">
    <location>
        <begin position="335"/>
        <end position="353"/>
    </location>
</feature>
<keyword evidence="6" id="KW-0418">Kinase</keyword>
<feature type="compositionally biased region" description="Low complexity" evidence="12">
    <location>
        <begin position="267"/>
        <end position="276"/>
    </location>
</feature>
<proteinExistence type="inferred from homology"/>
<dbReference type="Proteomes" id="UP000761534">
    <property type="component" value="Unassembled WGS sequence"/>
</dbReference>
<feature type="compositionally biased region" description="Low complexity" evidence="12">
    <location>
        <begin position="478"/>
        <end position="499"/>
    </location>
</feature>
<evidence type="ECO:0000313" key="14">
    <source>
        <dbReference type="EMBL" id="KAA8916158.1"/>
    </source>
</evidence>
<feature type="compositionally biased region" description="Low complexity" evidence="12">
    <location>
        <begin position="31"/>
        <end position="42"/>
    </location>
</feature>
<dbReference type="InterPro" id="IPR008271">
    <property type="entry name" value="Ser/Thr_kinase_AS"/>
</dbReference>
<feature type="compositionally biased region" description="Basic and acidic residues" evidence="12">
    <location>
        <begin position="528"/>
        <end position="543"/>
    </location>
</feature>
<feature type="compositionally biased region" description="Low complexity" evidence="12">
    <location>
        <begin position="149"/>
        <end position="162"/>
    </location>
</feature>
<evidence type="ECO:0000256" key="1">
    <source>
        <dbReference type="ARBA" id="ARBA00008867"/>
    </source>
</evidence>
<evidence type="ECO:0000256" key="9">
    <source>
        <dbReference type="ARBA" id="ARBA00049308"/>
    </source>
</evidence>
<protein>
    <recommendedName>
        <fullName evidence="2">dual-specificity kinase</fullName>
        <ecNumber evidence="2">2.7.12.1</ecNumber>
    </recommendedName>
</protein>
<dbReference type="InterPro" id="IPR017441">
    <property type="entry name" value="Protein_kinase_ATP_BS"/>
</dbReference>
<evidence type="ECO:0000256" key="2">
    <source>
        <dbReference type="ARBA" id="ARBA00013203"/>
    </source>
</evidence>
<dbReference type="PROSITE" id="PS00108">
    <property type="entry name" value="PROTEIN_KINASE_ST"/>
    <property type="match status" value="1"/>
</dbReference>
<evidence type="ECO:0000256" key="8">
    <source>
        <dbReference type="ARBA" id="ARBA00049003"/>
    </source>
</evidence>
<organism evidence="14 15">
    <name type="scientific">Trichomonascus ciferrii</name>
    <dbReference type="NCBI Taxonomy" id="44093"/>
    <lineage>
        <taxon>Eukaryota</taxon>
        <taxon>Fungi</taxon>
        <taxon>Dikarya</taxon>
        <taxon>Ascomycota</taxon>
        <taxon>Saccharomycotina</taxon>
        <taxon>Dipodascomycetes</taxon>
        <taxon>Dipodascales</taxon>
        <taxon>Trichomonascaceae</taxon>
        <taxon>Trichomonascus</taxon>
        <taxon>Trichomonascus ciferrii complex</taxon>
    </lineage>
</organism>
<dbReference type="InterPro" id="IPR000719">
    <property type="entry name" value="Prot_kinase_dom"/>
</dbReference>
<feature type="binding site" evidence="11">
    <location>
        <position position="651"/>
    </location>
    <ligand>
        <name>ATP</name>
        <dbReference type="ChEBI" id="CHEBI:30616"/>
    </ligand>
</feature>
<dbReference type="PROSITE" id="PS50011">
    <property type="entry name" value="PROTEIN_KINASE_DOM"/>
    <property type="match status" value="1"/>
</dbReference>
<evidence type="ECO:0000256" key="5">
    <source>
        <dbReference type="ARBA" id="ARBA00022741"/>
    </source>
</evidence>
<dbReference type="CDD" id="cd14210">
    <property type="entry name" value="PKc_DYRK"/>
    <property type="match status" value="1"/>
</dbReference>
<feature type="compositionally biased region" description="Polar residues" evidence="12">
    <location>
        <begin position="107"/>
        <end position="132"/>
    </location>
</feature>
<reference evidence="14" key="1">
    <citation type="journal article" date="2019" name="G3 (Bethesda)">
        <title>Genome Assemblies of Two Rare Opportunistic Yeast Pathogens: Diutina rugosa (syn. Candida rugosa) and Trichomonascus ciferrii (syn. Candida ciferrii).</title>
        <authorList>
            <person name="Mixao V."/>
            <person name="Saus E."/>
            <person name="Hansen A.P."/>
            <person name="Lass-Florl C."/>
            <person name="Gabaldon T."/>
        </authorList>
    </citation>
    <scope>NUCLEOTIDE SEQUENCE</scope>
    <source>
        <strain evidence="14">CBS 4856</strain>
    </source>
</reference>
<sequence>MFWSSVVGLNCLNGANSSFSRYPSSLPVMSRRQQQQQQQGQRPATEVIGEVHRRLSSSGPKYTSVDGSPRVSSIPLRVKPPSASEASPLASPHEINSGFINPKSRRSTVFASSSTFNTPTHSHTVAPSSHQRSVPRVPDSTPSYPPASNPRNGNGPPRVPRGIAPEKAHHNTQSSVSSTASGHVRRSSYNTKLRRSSRQSLSPPPPAVANEAAGDDGIPPVPPLPDQVFVGKHRQMPSGPRAVPRPQFRSVSNSQNPPPPPQELRHSSSSRSISSSLPPHANPPRLMMPSVSQYQTPPSPGKQHSSDFPLPHVPSRQTNQSNHSFRRSLIHAHEFSSTPNLSNLTKVPSNEHSTAPILPPSLRPNPPPQSNSSPNLAKSPYRPLNRPAHVHPPANCDSSYYADTSPQKKQQHKHSSQEDLNGSRPVVTRMRSKSTAAKQWHQMNETGAGASGSGSPRSGQTSVAATRRMLVSPFTRRTSQQTQSSSDNNLDDTTMTSSTALSSHGDSSNSNMEENEVVEIMKKLVTSKTEDSSARRRMDELKRNGGMPLPKNSMTPAIATKHFKLNLYEKGEILDFRKVYFCGRPDAKKISGDIRRAVNNYGFDDEKGDYKVVPGDHLAYRYEILGVLGKGSFGKVLKCVDHRTGKLVAVKMIINRKRFHMQALVEADILKSLSKGDPQDKCHLIRYTDHFNFRDHLCISTELLGINLYELIKYNGFRGLPLTLVKHFTRQMLEALDFLASKTIIHCDLKPENVLLSDPERGKVKIIDFGSSCYESERVYTYIQSRFYRSPEVILGMMYDEQIDIWSLGCIISELLTGRPLFMGENEQEQIACIMEIFGVPDKALISKCTRRKLFFDSMGNPRPSSSSKRKRQPNSRTMQQELKTNDQTLIDFISSFLSWNPKRRTTPCHGILKDEQHPNVHYNMNF</sequence>
<evidence type="ECO:0000256" key="7">
    <source>
        <dbReference type="ARBA" id="ARBA00022840"/>
    </source>
</evidence>